<dbReference type="Gene3D" id="1.20.1270.70">
    <property type="entry name" value="Designed single chain three-helix bundle"/>
    <property type="match status" value="1"/>
</dbReference>
<name>A0A1E3XFI1_9BACT</name>
<protein>
    <recommendedName>
        <fullName evidence="4">t-SNARE coiled-coil homology domain-containing protein</fullName>
    </recommendedName>
</protein>
<feature type="transmembrane region" description="Helical" evidence="1">
    <location>
        <begin position="70"/>
        <end position="90"/>
    </location>
</feature>
<keyword evidence="1" id="KW-0812">Transmembrane</keyword>
<gene>
    <name evidence="2" type="ORF">SCARUB_00412</name>
</gene>
<keyword evidence="1" id="KW-0472">Membrane</keyword>
<comment type="caution">
    <text evidence="2">The sequence shown here is derived from an EMBL/GenBank/DDBJ whole genome shotgun (WGS) entry which is preliminary data.</text>
</comment>
<accession>A0A1E3XFI1</accession>
<evidence type="ECO:0000256" key="1">
    <source>
        <dbReference type="SAM" id="Phobius"/>
    </source>
</evidence>
<sequence>MGEGKVEEHSKGLEDIKDLLIGLDQKLDRRIDALDQKLDRRVDALDQRINHLDQKIDRRIDALDQKFSKYFLWIIGIQVTIFLSIIAMLLKIRSRSVSNPTNNCCNKKGKSHYDSYPFFINVFPNESLKTTCTN</sequence>
<evidence type="ECO:0000313" key="2">
    <source>
        <dbReference type="EMBL" id="ODS34402.1"/>
    </source>
</evidence>
<proteinExistence type="predicted"/>
<evidence type="ECO:0008006" key="4">
    <source>
        <dbReference type="Google" id="ProtNLM"/>
    </source>
</evidence>
<organism evidence="2 3">
    <name type="scientific">Candidatus Scalindua rubra</name>
    <dbReference type="NCBI Taxonomy" id="1872076"/>
    <lineage>
        <taxon>Bacteria</taxon>
        <taxon>Pseudomonadati</taxon>
        <taxon>Planctomycetota</taxon>
        <taxon>Candidatus Brocadiia</taxon>
        <taxon>Candidatus Brocadiales</taxon>
        <taxon>Candidatus Scalinduaceae</taxon>
        <taxon>Candidatus Scalindua</taxon>
    </lineage>
</organism>
<dbReference type="AlphaFoldDB" id="A0A1E3XFI1"/>
<reference evidence="2 3" key="1">
    <citation type="submission" date="2016-07" db="EMBL/GenBank/DDBJ databases">
        <title>Draft genome of Scalindua rubra, obtained from a brine-seawater interface in the Red Sea, sheds light on salt adaptation in anammox bacteria.</title>
        <authorList>
            <person name="Speth D.R."/>
            <person name="Lagkouvardos I."/>
            <person name="Wang Y."/>
            <person name="Qian P.-Y."/>
            <person name="Dutilh B.E."/>
            <person name="Jetten M.S."/>
        </authorList>
    </citation>
    <scope>NUCLEOTIDE SEQUENCE [LARGE SCALE GENOMIC DNA]</scope>
    <source>
        <strain evidence="2">BSI-1</strain>
    </source>
</reference>
<keyword evidence="1" id="KW-1133">Transmembrane helix</keyword>
<dbReference type="Proteomes" id="UP000094056">
    <property type="component" value="Unassembled WGS sequence"/>
</dbReference>
<evidence type="ECO:0000313" key="3">
    <source>
        <dbReference type="Proteomes" id="UP000094056"/>
    </source>
</evidence>
<dbReference type="EMBL" id="MAYW01000007">
    <property type="protein sequence ID" value="ODS34402.1"/>
    <property type="molecule type" value="Genomic_DNA"/>
</dbReference>